<accession>A0ABW2AZT9</accession>
<protein>
    <recommendedName>
        <fullName evidence="4">Peptidase S74 domain-containing protein</fullName>
    </recommendedName>
</protein>
<organism evidence="2 3">
    <name type="scientific">Sulfitobacter porphyrae</name>
    <dbReference type="NCBI Taxonomy" id="1246864"/>
    <lineage>
        <taxon>Bacteria</taxon>
        <taxon>Pseudomonadati</taxon>
        <taxon>Pseudomonadota</taxon>
        <taxon>Alphaproteobacteria</taxon>
        <taxon>Rhodobacterales</taxon>
        <taxon>Roseobacteraceae</taxon>
        <taxon>Sulfitobacter</taxon>
    </lineage>
</organism>
<evidence type="ECO:0000313" key="2">
    <source>
        <dbReference type="EMBL" id="MFC6758944.1"/>
    </source>
</evidence>
<feature type="signal peptide" evidence="1">
    <location>
        <begin position="1"/>
        <end position="20"/>
    </location>
</feature>
<feature type="chain" id="PRO_5046675206" description="Peptidase S74 domain-containing protein" evidence="1">
    <location>
        <begin position="21"/>
        <end position="434"/>
    </location>
</feature>
<reference evidence="3" key="1">
    <citation type="journal article" date="2019" name="Int. J. Syst. Evol. Microbiol.">
        <title>The Global Catalogue of Microorganisms (GCM) 10K type strain sequencing project: providing services to taxonomists for standard genome sequencing and annotation.</title>
        <authorList>
            <consortium name="The Broad Institute Genomics Platform"/>
            <consortium name="The Broad Institute Genome Sequencing Center for Infectious Disease"/>
            <person name="Wu L."/>
            <person name="Ma J."/>
        </authorList>
    </citation>
    <scope>NUCLEOTIDE SEQUENCE [LARGE SCALE GENOMIC DNA]</scope>
    <source>
        <strain evidence="3">CCUG 66188</strain>
    </source>
</reference>
<gene>
    <name evidence="2" type="ORF">ACFQFQ_04530</name>
</gene>
<dbReference type="Proteomes" id="UP001596353">
    <property type="component" value="Unassembled WGS sequence"/>
</dbReference>
<dbReference type="EMBL" id="JBHSWG010000001">
    <property type="protein sequence ID" value="MFC6758944.1"/>
    <property type="molecule type" value="Genomic_DNA"/>
</dbReference>
<evidence type="ECO:0008006" key="4">
    <source>
        <dbReference type="Google" id="ProtNLM"/>
    </source>
</evidence>
<evidence type="ECO:0000256" key="1">
    <source>
        <dbReference type="SAM" id="SignalP"/>
    </source>
</evidence>
<keyword evidence="3" id="KW-1185">Reference proteome</keyword>
<proteinExistence type="predicted"/>
<comment type="caution">
    <text evidence="2">The sequence shown here is derived from an EMBL/GenBank/DDBJ whole genome shotgun (WGS) entry which is preliminary data.</text>
</comment>
<sequence length="434" mass="45982">MRSIKFIATTVFLFPMAVSAQDNFLNGVSISDNDLGEADLFVTDNSVLDGDVCIGNGCTLDVTFATDVAVIVSDTNNGVIFDDTSSATYPDRDWKLLINDVPPVASGGLERFAIEDVTNGTIPFSVLGAAPENALVVASSGQVGLGTAIPQADLHISSADTADVLLAPTNAGVRSFQVGVDADGLFTRISTGAIPFEVANDSAFGALQILNSGVRVNAGNFDKDFQIGSDVNDNAMFVDGATAFVGFGTNSPEQLLHIRSDATGSDAFALFDANGTGSDAAFLLRQNGVTPTTWEFRNQQDSGRLNVGIAGGNTPLKIDNTANNNLLKLGRNGRPDEVVVTGKLVVNNSQMNVPDYVFAEDYALRPLSDVQAFIDANSHLPEVPSEAQIRASGLDMAEMQLVHLKKIEELTLYTLEQEERITRLEAALEALVAE</sequence>
<evidence type="ECO:0000313" key="3">
    <source>
        <dbReference type="Proteomes" id="UP001596353"/>
    </source>
</evidence>
<name>A0ABW2AZT9_9RHOB</name>
<keyword evidence="1" id="KW-0732">Signal</keyword>